<dbReference type="AlphaFoldDB" id="A0A238ZXG8"/>
<accession>A0A238ZXG8</accession>
<protein>
    <submittedName>
        <fullName evidence="2">Uncharacterized protein</fullName>
    </submittedName>
</protein>
<name>A0A238ZXG8_9BACT</name>
<keyword evidence="3" id="KW-1185">Reference proteome</keyword>
<evidence type="ECO:0000313" key="2">
    <source>
        <dbReference type="EMBL" id="SNR87691.1"/>
    </source>
</evidence>
<evidence type="ECO:0000256" key="1">
    <source>
        <dbReference type="SAM" id="MobiDB-lite"/>
    </source>
</evidence>
<dbReference type="Proteomes" id="UP000198324">
    <property type="component" value="Unassembled WGS sequence"/>
</dbReference>
<organism evidence="2 3">
    <name type="scientific">Humidesulfovibrio mexicanus</name>
    <dbReference type="NCBI Taxonomy" id="147047"/>
    <lineage>
        <taxon>Bacteria</taxon>
        <taxon>Pseudomonadati</taxon>
        <taxon>Thermodesulfobacteriota</taxon>
        <taxon>Desulfovibrionia</taxon>
        <taxon>Desulfovibrionales</taxon>
        <taxon>Desulfovibrionaceae</taxon>
        <taxon>Humidesulfovibrio</taxon>
    </lineage>
</organism>
<evidence type="ECO:0000313" key="3">
    <source>
        <dbReference type="Proteomes" id="UP000198324"/>
    </source>
</evidence>
<feature type="region of interest" description="Disordered" evidence="1">
    <location>
        <begin position="131"/>
        <end position="163"/>
    </location>
</feature>
<gene>
    <name evidence="2" type="ORF">SAMN04488503_1666</name>
</gene>
<feature type="compositionally biased region" description="Acidic residues" evidence="1">
    <location>
        <begin position="153"/>
        <end position="163"/>
    </location>
</feature>
<dbReference type="EMBL" id="FZOC01000003">
    <property type="protein sequence ID" value="SNR87691.1"/>
    <property type="molecule type" value="Genomic_DNA"/>
</dbReference>
<dbReference type="RefSeq" id="WP_089273638.1">
    <property type="nucleotide sequence ID" value="NZ_FZOC01000003.1"/>
</dbReference>
<sequence>MDRNHSRLYRLALVSPKAFSAAVRRARCPGRTRCPRHNRVHAATALRGAHRPDTADTAIARLEAEAVRRALSGVCIPVFHQGRECGSTVKHSDQLLMFLLKSLQPERYGGKAGRDDAKEAQAGVPERVFSLEIDMPAESGAEADQNAAPWPEPGEEDDAEQDA</sequence>
<reference evidence="2 3" key="1">
    <citation type="submission" date="2017-06" db="EMBL/GenBank/DDBJ databases">
        <authorList>
            <person name="Kim H.J."/>
            <person name="Triplett B.A."/>
        </authorList>
    </citation>
    <scope>NUCLEOTIDE SEQUENCE [LARGE SCALE GENOMIC DNA]</scope>
    <source>
        <strain evidence="2 3">DSM 13116</strain>
    </source>
</reference>
<dbReference type="OrthoDB" id="7426148at2"/>
<proteinExistence type="predicted"/>